<dbReference type="Ensembl" id="ENSCCRT00000160001.1">
    <property type="protein sequence ID" value="ENSCCRP00000159696.1"/>
    <property type="gene ID" value="ENSCCRG00000061611.1"/>
</dbReference>
<evidence type="ECO:0000256" key="1">
    <source>
        <dbReference type="SAM" id="MobiDB-lite"/>
    </source>
</evidence>
<name>A0A9J8BZX4_CYPCA</name>
<dbReference type="Proteomes" id="UP001108240">
    <property type="component" value="Unplaced"/>
</dbReference>
<evidence type="ECO:0000313" key="3">
    <source>
        <dbReference type="Proteomes" id="UP001108240"/>
    </source>
</evidence>
<dbReference type="GO" id="GO:0036064">
    <property type="term" value="C:ciliary basal body"/>
    <property type="evidence" value="ECO:0007669"/>
    <property type="project" value="TreeGrafter"/>
</dbReference>
<dbReference type="AlphaFoldDB" id="A0A9J8BZX4"/>
<reference evidence="2" key="1">
    <citation type="submission" date="2025-08" db="UniProtKB">
        <authorList>
            <consortium name="Ensembl"/>
        </authorList>
    </citation>
    <scope>IDENTIFICATION</scope>
</reference>
<dbReference type="GO" id="GO:0001822">
    <property type="term" value="P:kidney development"/>
    <property type="evidence" value="ECO:0007669"/>
    <property type="project" value="TreeGrafter"/>
</dbReference>
<dbReference type="GO" id="GO:0005814">
    <property type="term" value="C:centriole"/>
    <property type="evidence" value="ECO:0007669"/>
    <property type="project" value="TreeGrafter"/>
</dbReference>
<dbReference type="PANTHER" id="PTHR44117">
    <property type="entry name" value="INTRAFLAGELLAR TRANSPORT PROTEIN 88 HOMOLOG"/>
    <property type="match status" value="1"/>
</dbReference>
<keyword evidence="3" id="KW-1185">Reference proteome</keyword>
<dbReference type="GO" id="GO:0097730">
    <property type="term" value="C:non-motile cilium"/>
    <property type="evidence" value="ECO:0007669"/>
    <property type="project" value="TreeGrafter"/>
</dbReference>
<dbReference type="GO" id="GO:0042073">
    <property type="term" value="P:intraciliary transport"/>
    <property type="evidence" value="ECO:0007669"/>
    <property type="project" value="TreeGrafter"/>
</dbReference>
<feature type="compositionally biased region" description="Basic and acidic residues" evidence="1">
    <location>
        <begin position="142"/>
        <end position="154"/>
    </location>
</feature>
<accession>A0A9J8BZX4</accession>
<dbReference type="GO" id="GO:1905515">
    <property type="term" value="P:non-motile cilium assembly"/>
    <property type="evidence" value="ECO:0007669"/>
    <property type="project" value="TreeGrafter"/>
</dbReference>
<dbReference type="PANTHER" id="PTHR44117:SF1">
    <property type="entry name" value="INTRAFLAGELLAR TRANSPORT PROTEIN 88 HOMOLOG"/>
    <property type="match status" value="1"/>
</dbReference>
<reference evidence="2" key="2">
    <citation type="submission" date="2025-09" db="UniProtKB">
        <authorList>
            <consortium name="Ensembl"/>
        </authorList>
    </citation>
    <scope>IDENTIFICATION</scope>
</reference>
<evidence type="ECO:0000313" key="2">
    <source>
        <dbReference type="Ensembl" id="ENSCCRP00000159696.1"/>
    </source>
</evidence>
<sequence length="209" mass="23738">MAPTDAQSYRYFPSNISVIEWLGAYYIDTQFCEKAIQYFERTTLIQPTQVKWQLLVASCYRISGNYQKALETYKDIHQKFPENVIFSFYFSVILNFLCPSRDIFCQAGLRFLVRLCTDMGLIEVQNYATKLKKVEKIREQRVRSGREGSARGLREGSTGSGNTSNLTRTLPKKPSGMTAIPLIVNPGSGSNPKKPSGMIIPCLNRIEKK</sequence>
<dbReference type="GO" id="GO:0097546">
    <property type="term" value="C:ciliary base"/>
    <property type="evidence" value="ECO:0007669"/>
    <property type="project" value="TreeGrafter"/>
</dbReference>
<protein>
    <submittedName>
        <fullName evidence="2">Intraflagellar transport 88 homolog</fullName>
    </submittedName>
</protein>
<dbReference type="GO" id="GO:0060122">
    <property type="term" value="P:inner ear receptor cell stereocilium organization"/>
    <property type="evidence" value="ECO:0007669"/>
    <property type="project" value="TreeGrafter"/>
</dbReference>
<dbReference type="Gene3D" id="1.25.40.10">
    <property type="entry name" value="Tetratricopeptide repeat domain"/>
    <property type="match status" value="1"/>
</dbReference>
<proteinExistence type="predicted"/>
<dbReference type="InterPro" id="IPR011990">
    <property type="entry name" value="TPR-like_helical_dom_sf"/>
</dbReference>
<feature type="region of interest" description="Disordered" evidence="1">
    <location>
        <begin position="142"/>
        <end position="178"/>
    </location>
</feature>
<dbReference type="GO" id="GO:0019894">
    <property type="term" value="F:kinesin binding"/>
    <property type="evidence" value="ECO:0007669"/>
    <property type="project" value="TreeGrafter"/>
</dbReference>
<organism evidence="2 3">
    <name type="scientific">Cyprinus carpio carpio</name>
    <dbReference type="NCBI Taxonomy" id="630221"/>
    <lineage>
        <taxon>Eukaryota</taxon>
        <taxon>Metazoa</taxon>
        <taxon>Chordata</taxon>
        <taxon>Craniata</taxon>
        <taxon>Vertebrata</taxon>
        <taxon>Euteleostomi</taxon>
        <taxon>Actinopterygii</taxon>
        <taxon>Neopterygii</taxon>
        <taxon>Teleostei</taxon>
        <taxon>Ostariophysi</taxon>
        <taxon>Cypriniformes</taxon>
        <taxon>Cyprinidae</taxon>
        <taxon>Cyprininae</taxon>
        <taxon>Cyprinus</taxon>
    </lineage>
</organism>
<dbReference type="SUPFAM" id="SSF48452">
    <property type="entry name" value="TPR-like"/>
    <property type="match status" value="1"/>
</dbReference>
<dbReference type="GeneTree" id="ENSGT00390000015473"/>